<proteinExistence type="predicted"/>
<dbReference type="EMBL" id="FITM01000068">
    <property type="protein sequence ID" value="CZB15081.1"/>
    <property type="molecule type" value="Genomic_DNA"/>
</dbReference>
<name>A0A170T6K6_9SYNE</name>
<dbReference type="AlphaFoldDB" id="A0A170T6K6"/>
<sequence length="78" mass="8593">MDMDWEFTEDAAFMALADAFKESGEVSAMEFLANGEGAFHFQDLAQNAAGEGIDLAEGDAMEEFQQQVIDALEMFCQD</sequence>
<organism evidence="1 2">
    <name type="scientific">Candidatus Synechococcus spongiarum</name>
    <dbReference type="NCBI Taxonomy" id="431041"/>
    <lineage>
        <taxon>Bacteria</taxon>
        <taxon>Bacillati</taxon>
        <taxon>Cyanobacteriota</taxon>
        <taxon>Cyanophyceae</taxon>
        <taxon>Synechococcales</taxon>
        <taxon>Synechococcaceae</taxon>
        <taxon>Synechococcus</taxon>
    </lineage>
</organism>
<reference evidence="2" key="1">
    <citation type="submission" date="2016-02" db="EMBL/GenBank/DDBJ databases">
        <authorList>
            <person name="liu f."/>
        </authorList>
    </citation>
    <scope>NUCLEOTIDE SEQUENCE [LARGE SCALE GENOMIC DNA]</scope>
</reference>
<protein>
    <submittedName>
        <fullName evidence="1">Uncharacterized protein</fullName>
    </submittedName>
</protein>
<accession>A0A170T6K6</accession>
<evidence type="ECO:0000313" key="1">
    <source>
        <dbReference type="EMBL" id="CZB15081.1"/>
    </source>
</evidence>
<dbReference type="Proteomes" id="UP000182631">
    <property type="component" value="Unassembled WGS sequence"/>
</dbReference>
<keyword evidence="2" id="KW-1185">Reference proteome</keyword>
<gene>
    <name evidence="1" type="ORF">FLM9_580</name>
</gene>
<evidence type="ECO:0000313" key="2">
    <source>
        <dbReference type="Proteomes" id="UP000182631"/>
    </source>
</evidence>